<keyword evidence="3" id="KW-1185">Reference proteome</keyword>
<evidence type="ECO:0000313" key="3">
    <source>
        <dbReference type="Proteomes" id="UP000050482"/>
    </source>
</evidence>
<dbReference type="PATRIC" id="fig|471514.4.peg.1577"/>
<dbReference type="Proteomes" id="UP000050482">
    <property type="component" value="Unassembled WGS sequence"/>
</dbReference>
<dbReference type="OrthoDB" id="2677857at2"/>
<comment type="caution">
    <text evidence="2">The sequence shown here is derived from an EMBL/GenBank/DDBJ whole genome shotgun (WGS) entry which is preliminary data.</text>
</comment>
<dbReference type="AlphaFoldDB" id="A0A0P9CK65"/>
<sequence>MDELQQRQQLAAYIGKLFRDSFGKGPEGVYVSFGGPIITVYVRNLMSATEQILMEQDQEETIMSIRAKLMQKLIPEIKANVEFVTGIELQEVYYDWALQNRSGMIVGIAREAFGPVLAEDYMGKEQLHDEIKSISQRAQKAPEKMNSYELNPRTIVVVRSGTLVLIEKELIRTGYEVPLKYTKRNVEKRFLHNNSHFEAILDRRVVDLFVDWDFARDKSVIVFVLNDMNNTMEMS</sequence>
<proteinExistence type="predicted"/>
<evidence type="ECO:0000259" key="1">
    <source>
        <dbReference type="Pfam" id="PF10057"/>
    </source>
</evidence>
<dbReference type="EMBL" id="LJCO01000051">
    <property type="protein sequence ID" value="KPV43410.1"/>
    <property type="molecule type" value="Genomic_DNA"/>
</dbReference>
<dbReference type="RefSeq" id="WP_054969494.1">
    <property type="nucleotide sequence ID" value="NZ_LJCO01000051.1"/>
</dbReference>
<reference evidence="2 3" key="1">
    <citation type="submission" date="2015-09" db="EMBL/GenBank/DDBJ databases">
        <title>Draft genome sequence of Alicyclobacillus ferrooxydans DSM 22381.</title>
        <authorList>
            <person name="Hemp J."/>
        </authorList>
    </citation>
    <scope>NUCLEOTIDE SEQUENCE [LARGE SCALE GENOMIC DNA]</scope>
    <source>
        <strain evidence="2 3">TC-34</strain>
    </source>
</reference>
<dbReference type="InterPro" id="IPR018745">
    <property type="entry name" value="MpsC"/>
</dbReference>
<accession>A0A0P9CK65</accession>
<feature type="domain" description="Na+-translocating membrane potential-generating system MpsC" evidence="1">
    <location>
        <begin position="127"/>
        <end position="226"/>
    </location>
</feature>
<protein>
    <recommendedName>
        <fullName evidence="1">Na+-translocating membrane potential-generating system MpsC domain-containing protein</fullName>
    </recommendedName>
</protein>
<gene>
    <name evidence="2" type="ORF">AN477_12465</name>
</gene>
<organism evidence="2 3">
    <name type="scientific">Alicyclobacillus ferrooxydans</name>
    <dbReference type="NCBI Taxonomy" id="471514"/>
    <lineage>
        <taxon>Bacteria</taxon>
        <taxon>Bacillati</taxon>
        <taxon>Bacillota</taxon>
        <taxon>Bacilli</taxon>
        <taxon>Bacillales</taxon>
        <taxon>Alicyclobacillaceae</taxon>
        <taxon>Alicyclobacillus</taxon>
    </lineage>
</organism>
<dbReference type="Pfam" id="PF10057">
    <property type="entry name" value="MpsC"/>
    <property type="match status" value="2"/>
</dbReference>
<feature type="domain" description="Na+-translocating membrane potential-generating system MpsC" evidence="1">
    <location>
        <begin position="7"/>
        <end position="108"/>
    </location>
</feature>
<evidence type="ECO:0000313" key="2">
    <source>
        <dbReference type="EMBL" id="KPV43410.1"/>
    </source>
</evidence>
<name>A0A0P9CK65_9BACL</name>